<dbReference type="PROSITE" id="PS50158">
    <property type="entry name" value="ZF_CCHC"/>
    <property type="match status" value="1"/>
</dbReference>
<evidence type="ECO:0000256" key="5">
    <source>
        <dbReference type="ARBA" id="ARBA00022833"/>
    </source>
</evidence>
<feature type="region of interest" description="Disordered" evidence="9">
    <location>
        <begin position="620"/>
        <end position="650"/>
    </location>
</feature>
<keyword evidence="3" id="KW-0479">Metal-binding</keyword>
<evidence type="ECO:0000256" key="6">
    <source>
        <dbReference type="PROSITE-ProRule" id="PRU00047"/>
    </source>
</evidence>
<keyword evidence="7" id="KW-0694">RNA-binding</keyword>
<dbReference type="CDD" id="cd00060">
    <property type="entry name" value="FHA"/>
    <property type="match status" value="1"/>
</dbReference>
<dbReference type="SUPFAM" id="SSF57756">
    <property type="entry name" value="Retrovirus zinc finger-like domains"/>
    <property type="match status" value="1"/>
</dbReference>
<keyword evidence="14" id="KW-1185">Reference proteome</keyword>
<dbReference type="EMBL" id="CAVLEF010000001">
    <property type="protein sequence ID" value="CAK1540501.1"/>
    <property type="molecule type" value="Genomic_DNA"/>
</dbReference>
<reference evidence="13 14" key="1">
    <citation type="submission" date="2023-11" db="EMBL/GenBank/DDBJ databases">
        <authorList>
            <person name="Okamura Y."/>
        </authorList>
    </citation>
    <scope>NUCLEOTIDE SEQUENCE [LARGE SCALE GENOMIC DNA]</scope>
</reference>
<sequence length="685" mass="79983">MQSFPVLVSCKPLKDEYSKFKKININSENFSLGRSLQNSVVIPSLIISRKHCKIRKENTSWLIEDYSSCSVEVNGVKVGKGKTFKLCHNDIIKLDLEQEFVFKFIQKDDCPISQKKIKLDMQLEDINLINDAKTRFEESHNYEIKHIEDKIQKQKQLKETNKLLKDQIHQQMNRKVEQLEIDFASQIDNLIGENKDIAQQKSLLIQRRDAQIAVLKKEMEKRIEELMVQIREHNKIESELVIENNLLKERFLKEREDFLMELNRESTSKQELLDKLQDKIREQEEIRLKEKADLEKIMQYEAEQLRLAKEKEINDLAQQKNQRELELTEELNKIKETLERQIELTEKQTSEAKEQLANQVQEMKKLSDEDKAKMDQLVKEREEIQKRLLTAEEEAKKSVDELKLRVQAREVELATLAADRIQKQSEQSGEVISSLQEQLEKVKGQLKNVQTEKEKLLENFALPDKLVAGPSKQETLVEVGQIMESELQCSICAELFIFATTLNCSHTFCKHCITLWKKKKKDCPICRAPIASECRSIVLDSFIDKMVQNLTEDMKQKREDMRKSREVDDKPQRRPSPAKRRRRSTSESEYNYDFESEETDEENWSDYDYVDISDPWYHFTSSDSDGGSDGDADSTHAETSNGATRHYNRRFRERVPGVPGSYYGGYGVCFRCGARGHWAPGCPRP</sequence>
<evidence type="ECO:0000256" key="4">
    <source>
        <dbReference type="ARBA" id="ARBA00022771"/>
    </source>
</evidence>
<evidence type="ECO:0000256" key="9">
    <source>
        <dbReference type="SAM" id="MobiDB-lite"/>
    </source>
</evidence>
<dbReference type="InterPro" id="IPR017907">
    <property type="entry name" value="Znf_RING_CS"/>
</dbReference>
<dbReference type="InterPro" id="IPR001841">
    <property type="entry name" value="Znf_RING"/>
</dbReference>
<dbReference type="PANTHER" id="PTHR14134">
    <property type="entry name" value="E3 UBIQUITIN-PROTEIN LIGASE RAD18"/>
    <property type="match status" value="1"/>
</dbReference>
<dbReference type="InterPro" id="IPR013083">
    <property type="entry name" value="Znf_RING/FYVE/PHD"/>
</dbReference>
<evidence type="ECO:0000259" key="10">
    <source>
        <dbReference type="PROSITE" id="PS50006"/>
    </source>
</evidence>
<feature type="compositionally biased region" description="Basic and acidic residues" evidence="9">
    <location>
        <begin position="553"/>
        <end position="572"/>
    </location>
</feature>
<dbReference type="SMART" id="SM00240">
    <property type="entry name" value="FHA"/>
    <property type="match status" value="1"/>
</dbReference>
<dbReference type="PROSITE" id="PS50089">
    <property type="entry name" value="ZF_RING_2"/>
    <property type="match status" value="1"/>
</dbReference>
<feature type="domain" description="FHA" evidence="10">
    <location>
        <begin position="30"/>
        <end position="78"/>
    </location>
</feature>
<dbReference type="PROSITE" id="PS50006">
    <property type="entry name" value="FHA_DOMAIN"/>
    <property type="match status" value="1"/>
</dbReference>
<gene>
    <name evidence="13" type="ORF">LNINA_LOCUS549</name>
</gene>
<dbReference type="GO" id="GO:0006513">
    <property type="term" value="P:protein monoubiquitination"/>
    <property type="evidence" value="ECO:0007669"/>
    <property type="project" value="InterPro"/>
</dbReference>
<dbReference type="AlphaFoldDB" id="A0AAV1IWM8"/>
<evidence type="ECO:0000259" key="12">
    <source>
        <dbReference type="PROSITE" id="PS50158"/>
    </source>
</evidence>
<organism evidence="13 14">
    <name type="scientific">Leptosia nina</name>
    <dbReference type="NCBI Taxonomy" id="320188"/>
    <lineage>
        <taxon>Eukaryota</taxon>
        <taxon>Metazoa</taxon>
        <taxon>Ecdysozoa</taxon>
        <taxon>Arthropoda</taxon>
        <taxon>Hexapoda</taxon>
        <taxon>Insecta</taxon>
        <taxon>Pterygota</taxon>
        <taxon>Neoptera</taxon>
        <taxon>Endopterygota</taxon>
        <taxon>Lepidoptera</taxon>
        <taxon>Glossata</taxon>
        <taxon>Ditrysia</taxon>
        <taxon>Papilionoidea</taxon>
        <taxon>Pieridae</taxon>
        <taxon>Pierinae</taxon>
        <taxon>Leptosia</taxon>
    </lineage>
</organism>
<evidence type="ECO:0000256" key="2">
    <source>
        <dbReference type="ARBA" id="ARBA00017908"/>
    </source>
</evidence>
<dbReference type="InterPro" id="IPR039577">
    <property type="entry name" value="Rad18"/>
</dbReference>
<feature type="region of interest" description="Disordered" evidence="9">
    <location>
        <begin position="553"/>
        <end position="599"/>
    </location>
</feature>
<evidence type="ECO:0000313" key="14">
    <source>
        <dbReference type="Proteomes" id="UP001497472"/>
    </source>
</evidence>
<keyword evidence="4 6" id="KW-0863">Zinc-finger</keyword>
<dbReference type="Proteomes" id="UP001497472">
    <property type="component" value="Unassembled WGS sequence"/>
</dbReference>
<dbReference type="CDD" id="cd16535">
    <property type="entry name" value="RING-HC_RNF8"/>
    <property type="match status" value="1"/>
</dbReference>
<evidence type="ECO:0000256" key="3">
    <source>
        <dbReference type="ARBA" id="ARBA00022723"/>
    </source>
</evidence>
<evidence type="ECO:0000256" key="1">
    <source>
        <dbReference type="ARBA" id="ARBA00005797"/>
    </source>
</evidence>
<dbReference type="SUPFAM" id="SSF49879">
    <property type="entry name" value="SMAD/FHA domain"/>
    <property type="match status" value="1"/>
</dbReference>
<dbReference type="GO" id="GO:0006301">
    <property type="term" value="P:DNA damage tolerance"/>
    <property type="evidence" value="ECO:0007669"/>
    <property type="project" value="InterPro"/>
</dbReference>
<dbReference type="GO" id="GO:0003723">
    <property type="term" value="F:RNA binding"/>
    <property type="evidence" value="ECO:0007669"/>
    <property type="project" value="UniProtKB-KW"/>
</dbReference>
<feature type="coiled-coil region" evidence="8">
    <location>
        <begin position="216"/>
        <end position="401"/>
    </location>
</feature>
<dbReference type="Pfam" id="PF00498">
    <property type="entry name" value="FHA"/>
    <property type="match status" value="1"/>
</dbReference>
<dbReference type="InterPro" id="IPR008984">
    <property type="entry name" value="SMAD_FHA_dom_sf"/>
</dbReference>
<dbReference type="PROSITE" id="PS50889">
    <property type="entry name" value="S4"/>
    <property type="match status" value="1"/>
</dbReference>
<proteinExistence type="inferred from homology"/>
<accession>A0AAV1IWM8</accession>
<feature type="domain" description="RING-type" evidence="11">
    <location>
        <begin position="489"/>
        <end position="527"/>
    </location>
</feature>
<feature type="domain" description="CCHC-type" evidence="12">
    <location>
        <begin position="669"/>
        <end position="684"/>
    </location>
</feature>
<protein>
    <recommendedName>
        <fullName evidence="2">E3 ubiquitin-protein ligase CHFR</fullName>
    </recommendedName>
</protein>
<dbReference type="Gene3D" id="3.30.40.10">
    <property type="entry name" value="Zinc/RING finger domain, C3HC4 (zinc finger)"/>
    <property type="match status" value="1"/>
</dbReference>
<dbReference type="Gene3D" id="2.60.200.20">
    <property type="match status" value="1"/>
</dbReference>
<dbReference type="SMART" id="SM00184">
    <property type="entry name" value="RING"/>
    <property type="match status" value="1"/>
</dbReference>
<name>A0AAV1IWM8_9NEOP</name>
<keyword evidence="5" id="KW-0862">Zinc</keyword>
<dbReference type="InterPro" id="IPR036875">
    <property type="entry name" value="Znf_CCHC_sf"/>
</dbReference>
<dbReference type="Pfam" id="PF13920">
    <property type="entry name" value="zf-C3HC4_3"/>
    <property type="match status" value="1"/>
</dbReference>
<dbReference type="InterPro" id="IPR001878">
    <property type="entry name" value="Znf_CCHC"/>
</dbReference>
<feature type="compositionally biased region" description="Acidic residues" evidence="9">
    <location>
        <begin position="590"/>
        <end position="599"/>
    </location>
</feature>
<evidence type="ECO:0000256" key="7">
    <source>
        <dbReference type="PROSITE-ProRule" id="PRU00182"/>
    </source>
</evidence>
<feature type="coiled-coil region" evidence="8">
    <location>
        <begin position="432"/>
        <end position="459"/>
    </location>
</feature>
<dbReference type="InterPro" id="IPR000253">
    <property type="entry name" value="FHA_dom"/>
</dbReference>
<dbReference type="GO" id="GO:0061630">
    <property type="term" value="F:ubiquitin protein ligase activity"/>
    <property type="evidence" value="ECO:0007669"/>
    <property type="project" value="InterPro"/>
</dbReference>
<evidence type="ECO:0000256" key="8">
    <source>
        <dbReference type="SAM" id="Coils"/>
    </source>
</evidence>
<evidence type="ECO:0000313" key="13">
    <source>
        <dbReference type="EMBL" id="CAK1540501.1"/>
    </source>
</evidence>
<dbReference type="GO" id="GO:0008270">
    <property type="term" value="F:zinc ion binding"/>
    <property type="evidence" value="ECO:0007669"/>
    <property type="project" value="UniProtKB-KW"/>
</dbReference>
<feature type="coiled-coil region" evidence="8">
    <location>
        <begin position="147"/>
        <end position="189"/>
    </location>
</feature>
<comment type="caution">
    <text evidence="13">The sequence shown here is derived from an EMBL/GenBank/DDBJ whole genome shotgun (WGS) entry which is preliminary data.</text>
</comment>
<dbReference type="SUPFAM" id="SSF57850">
    <property type="entry name" value="RING/U-box"/>
    <property type="match status" value="1"/>
</dbReference>
<dbReference type="SMART" id="SM00343">
    <property type="entry name" value="ZnF_C2HC"/>
    <property type="match status" value="1"/>
</dbReference>
<comment type="similarity">
    <text evidence="1">Belongs to the CHFR family.</text>
</comment>
<keyword evidence="8" id="KW-0175">Coiled coil</keyword>
<dbReference type="PROSITE" id="PS00518">
    <property type="entry name" value="ZF_RING_1"/>
    <property type="match status" value="1"/>
</dbReference>
<evidence type="ECO:0000259" key="11">
    <source>
        <dbReference type="PROSITE" id="PS50089"/>
    </source>
</evidence>
<dbReference type="GO" id="GO:0003697">
    <property type="term" value="F:single-stranded DNA binding"/>
    <property type="evidence" value="ECO:0007669"/>
    <property type="project" value="InterPro"/>
</dbReference>